<dbReference type="AlphaFoldDB" id="A0AA91DFL5"/>
<evidence type="ECO:0000256" key="1">
    <source>
        <dbReference type="SAM" id="SignalP"/>
    </source>
</evidence>
<name>A0AA91DFL5_9GAMM</name>
<comment type="caution">
    <text evidence="2">The sequence shown here is derived from an EMBL/GenBank/DDBJ whole genome shotgun (WGS) entry which is preliminary data.</text>
</comment>
<feature type="chain" id="PRO_5041643540" description="Transmembrane protein" evidence="1">
    <location>
        <begin position="34"/>
        <end position="191"/>
    </location>
</feature>
<protein>
    <recommendedName>
        <fullName evidence="4">Transmembrane protein</fullName>
    </recommendedName>
</protein>
<dbReference type="RefSeq" id="WP_082889394.1">
    <property type="nucleotide sequence ID" value="NZ_CP023669.1"/>
</dbReference>
<dbReference type="EMBL" id="LUUL01000057">
    <property type="protein sequence ID" value="OAI28348.1"/>
    <property type="molecule type" value="Genomic_DNA"/>
</dbReference>
<dbReference type="PROSITE" id="PS51318">
    <property type="entry name" value="TAT"/>
    <property type="match status" value="1"/>
</dbReference>
<organism evidence="2 3">
    <name type="scientific">Methylomonas koyamae</name>
    <dbReference type="NCBI Taxonomy" id="702114"/>
    <lineage>
        <taxon>Bacteria</taxon>
        <taxon>Pseudomonadati</taxon>
        <taxon>Pseudomonadota</taxon>
        <taxon>Gammaproteobacteria</taxon>
        <taxon>Methylococcales</taxon>
        <taxon>Methylococcaceae</taxon>
        <taxon>Methylomonas</taxon>
    </lineage>
</organism>
<dbReference type="Proteomes" id="UP000077734">
    <property type="component" value="Unassembled WGS sequence"/>
</dbReference>
<evidence type="ECO:0008006" key="4">
    <source>
        <dbReference type="Google" id="ProtNLM"/>
    </source>
</evidence>
<reference evidence="2 3" key="1">
    <citation type="submission" date="2016-03" db="EMBL/GenBank/DDBJ databases">
        <authorList>
            <person name="Heylen K."/>
            <person name="De Vos P."/>
            <person name="Vekeman B."/>
        </authorList>
    </citation>
    <scope>NUCLEOTIDE SEQUENCE [LARGE SCALE GENOMIC DNA]</scope>
    <source>
        <strain evidence="2 3">R-49807</strain>
    </source>
</reference>
<dbReference type="InterPro" id="IPR025293">
    <property type="entry name" value="YfiR/HmsC-like"/>
</dbReference>
<keyword evidence="1" id="KW-0732">Signal</keyword>
<evidence type="ECO:0000313" key="2">
    <source>
        <dbReference type="EMBL" id="OAI28348.1"/>
    </source>
</evidence>
<dbReference type="InterPro" id="IPR006311">
    <property type="entry name" value="TAT_signal"/>
</dbReference>
<proteinExistence type="predicted"/>
<gene>
    <name evidence="2" type="ORF">A1356_07170</name>
</gene>
<feature type="signal peptide" evidence="1">
    <location>
        <begin position="1"/>
        <end position="33"/>
    </location>
</feature>
<accession>A0AA91DFL5</accession>
<sequence>MQTVIDLLSRRNVVNAIGACALALFASAASVCAAAPAAFEQYSVLAALTLNFARFTQWPDSAFADAGNALNVCLVGDNVLLQSFESIDGKNVGNRSIKIVNSERLRNLNQCQILFISELPNNVLLQVFLDTKTLPVLTMGEDTDFAANGGMVAMVNVDGKIQLHINLAAVKASGLTISSNLLRLAKIVGDR</sequence>
<dbReference type="Pfam" id="PF13689">
    <property type="entry name" value="DUF4154"/>
    <property type="match status" value="1"/>
</dbReference>
<evidence type="ECO:0000313" key="3">
    <source>
        <dbReference type="Proteomes" id="UP000077734"/>
    </source>
</evidence>
<keyword evidence="3" id="KW-1185">Reference proteome</keyword>